<accession>A0A6I2ULH2</accession>
<dbReference type="GO" id="GO:0008855">
    <property type="term" value="F:exodeoxyribonuclease VII activity"/>
    <property type="evidence" value="ECO:0007669"/>
    <property type="project" value="InterPro"/>
</dbReference>
<feature type="domain" description="Exonuclease VII large subunit C-terminal" evidence="2">
    <location>
        <begin position="247"/>
        <end position="371"/>
    </location>
</feature>
<feature type="coiled-coil region" evidence="1">
    <location>
        <begin position="353"/>
        <end position="387"/>
    </location>
</feature>
<reference evidence="3 4" key="1">
    <citation type="submission" date="2019-08" db="EMBL/GenBank/DDBJ databases">
        <title>In-depth cultivation of the pig gut microbiome towards novel bacterial diversity and tailored functional studies.</title>
        <authorList>
            <person name="Wylensek D."/>
            <person name="Hitch T.C.A."/>
            <person name="Clavel T."/>
        </authorList>
    </citation>
    <scope>NUCLEOTIDE SEQUENCE [LARGE SCALE GENOMIC DNA]</scope>
    <source>
        <strain evidence="3 4">WCA-693-APC-5D-A</strain>
    </source>
</reference>
<name>A0A6I2ULH2_9FIRM</name>
<dbReference type="GO" id="GO:0009318">
    <property type="term" value="C:exodeoxyribonuclease VII complex"/>
    <property type="evidence" value="ECO:0007669"/>
    <property type="project" value="InterPro"/>
</dbReference>
<dbReference type="InterPro" id="IPR020579">
    <property type="entry name" value="Exonuc_VII_lsu_C"/>
</dbReference>
<keyword evidence="1" id="KW-0175">Coiled coil</keyword>
<evidence type="ECO:0000256" key="1">
    <source>
        <dbReference type="SAM" id="Coils"/>
    </source>
</evidence>
<gene>
    <name evidence="3" type="ORF">FYJ84_13600</name>
</gene>
<organism evidence="3 4">
    <name type="scientific">Anaerovibrio slackiae</name>
    <dbReference type="NCBI Taxonomy" id="2652309"/>
    <lineage>
        <taxon>Bacteria</taxon>
        <taxon>Bacillati</taxon>
        <taxon>Bacillota</taxon>
        <taxon>Negativicutes</taxon>
        <taxon>Selenomonadales</taxon>
        <taxon>Selenomonadaceae</taxon>
        <taxon>Anaerovibrio</taxon>
    </lineage>
</organism>
<dbReference type="EMBL" id="VUNR01000045">
    <property type="protein sequence ID" value="MSU10001.1"/>
    <property type="molecule type" value="Genomic_DNA"/>
</dbReference>
<keyword evidence="4" id="KW-1185">Reference proteome</keyword>
<sequence>MTIIIKQTDYSKDFSKLLSNARIQGIRNVPPNETRDYWTWHVDLDILDRNALGKLPFSSLQEKDKFMRELAIVACNDFNDFINNLSKELTLGTKHYLVEGDIVNGYYNEQHMYSLFDFLDNHDLAKAKKLFIDKTTLENSSISYSLDDLNNLRIKALVTVSIDSARACLKLKAKSIDVLGPCTRDKTYNKLASIYKTYTPKEFSFSRPRPNIALICGNNHGAADFRQALHKSLKQQMQAFYVNMNNIPEIIEQIEHIDAEEIADVICIVRGGGDAEDLCKYNDIPLLNAITKSQTPIVTGIGHKNDLLLARDLSSFGAPTPTAAAEFLNREYRKFFAIQRETDKEATVPKADYDDLQEEYDRLLTENKELAAKNKALLAEIESLRKRGIISRILNI</sequence>
<evidence type="ECO:0000313" key="3">
    <source>
        <dbReference type="EMBL" id="MSU10001.1"/>
    </source>
</evidence>
<dbReference type="PANTHER" id="PTHR30008">
    <property type="entry name" value="EXODEOXYRIBONUCLEASE 7 LARGE SUBUNIT"/>
    <property type="match status" value="1"/>
</dbReference>
<protein>
    <recommendedName>
        <fullName evidence="2">Exonuclease VII large subunit C-terminal domain-containing protein</fullName>
    </recommendedName>
</protein>
<dbReference type="Pfam" id="PF02601">
    <property type="entry name" value="Exonuc_VII_L"/>
    <property type="match status" value="1"/>
</dbReference>
<dbReference type="Proteomes" id="UP000433181">
    <property type="component" value="Unassembled WGS sequence"/>
</dbReference>
<dbReference type="InterPro" id="IPR003753">
    <property type="entry name" value="Exonuc_VII_L"/>
</dbReference>
<comment type="caution">
    <text evidence="3">The sequence shown here is derived from an EMBL/GenBank/DDBJ whole genome shotgun (WGS) entry which is preliminary data.</text>
</comment>
<dbReference type="GO" id="GO:0006308">
    <property type="term" value="P:DNA catabolic process"/>
    <property type="evidence" value="ECO:0007669"/>
    <property type="project" value="InterPro"/>
</dbReference>
<evidence type="ECO:0000313" key="4">
    <source>
        <dbReference type="Proteomes" id="UP000433181"/>
    </source>
</evidence>
<evidence type="ECO:0000259" key="2">
    <source>
        <dbReference type="Pfam" id="PF02601"/>
    </source>
</evidence>
<dbReference type="PANTHER" id="PTHR30008:SF0">
    <property type="entry name" value="EXODEOXYRIBONUCLEASE 7 LARGE SUBUNIT"/>
    <property type="match status" value="1"/>
</dbReference>
<dbReference type="RefSeq" id="WP_154408165.1">
    <property type="nucleotide sequence ID" value="NZ_VUNR01000045.1"/>
</dbReference>
<proteinExistence type="predicted"/>
<dbReference type="AlphaFoldDB" id="A0A6I2ULH2"/>
<dbReference type="GeneID" id="96779963"/>